<dbReference type="EMBL" id="JADIMC010000032">
    <property type="protein sequence ID" value="MBO8475838.1"/>
    <property type="molecule type" value="Genomic_DNA"/>
</dbReference>
<evidence type="ECO:0000313" key="3">
    <source>
        <dbReference type="Proteomes" id="UP000823598"/>
    </source>
</evidence>
<feature type="chain" id="PRO_5038460595" evidence="1">
    <location>
        <begin position="22"/>
        <end position="154"/>
    </location>
</feature>
<feature type="signal peptide" evidence="1">
    <location>
        <begin position="1"/>
        <end position="21"/>
    </location>
</feature>
<keyword evidence="1" id="KW-0732">Signal</keyword>
<accession>A0A9D9IN81</accession>
<evidence type="ECO:0000256" key="1">
    <source>
        <dbReference type="SAM" id="SignalP"/>
    </source>
</evidence>
<sequence>MRTVLQALAMAAIAVAVPSLADSQNREDVVREIMDSGEYAISIDKMKPLGGGIRNLTSDYYIRIGNDSLYSCLPYAGVAYNIPYGGGEGLVFDAPVSGYDKVEKDDKTIVTVKVRNSEDSYTYTITVFSNGNASVAVQPVNRQFISFSGSLLAE</sequence>
<name>A0A9D9IN81_9BACT</name>
<protein>
    <submittedName>
        <fullName evidence="2">DUF4251 domain-containing protein</fullName>
    </submittedName>
</protein>
<reference evidence="2" key="1">
    <citation type="submission" date="2020-10" db="EMBL/GenBank/DDBJ databases">
        <authorList>
            <person name="Gilroy R."/>
        </authorList>
    </citation>
    <scope>NUCLEOTIDE SEQUENCE</scope>
    <source>
        <strain evidence="2">6919</strain>
    </source>
</reference>
<evidence type="ECO:0000313" key="2">
    <source>
        <dbReference type="EMBL" id="MBO8475838.1"/>
    </source>
</evidence>
<comment type="caution">
    <text evidence="2">The sequence shown here is derived from an EMBL/GenBank/DDBJ whole genome shotgun (WGS) entry which is preliminary data.</text>
</comment>
<dbReference type="Proteomes" id="UP000823598">
    <property type="component" value="Unassembled WGS sequence"/>
</dbReference>
<dbReference type="Pfam" id="PF14059">
    <property type="entry name" value="DUF4251"/>
    <property type="match status" value="1"/>
</dbReference>
<organism evidence="2 3">
    <name type="scientific">Candidatus Limisoma faecipullorum</name>
    <dbReference type="NCBI Taxonomy" id="2840854"/>
    <lineage>
        <taxon>Bacteria</taxon>
        <taxon>Pseudomonadati</taxon>
        <taxon>Bacteroidota</taxon>
        <taxon>Bacteroidia</taxon>
        <taxon>Bacteroidales</taxon>
        <taxon>Candidatus Limisoma</taxon>
    </lineage>
</organism>
<reference evidence="2" key="2">
    <citation type="journal article" date="2021" name="PeerJ">
        <title>Extensive microbial diversity within the chicken gut microbiome revealed by metagenomics and culture.</title>
        <authorList>
            <person name="Gilroy R."/>
            <person name="Ravi A."/>
            <person name="Getino M."/>
            <person name="Pursley I."/>
            <person name="Horton D.L."/>
            <person name="Alikhan N.F."/>
            <person name="Baker D."/>
            <person name="Gharbi K."/>
            <person name="Hall N."/>
            <person name="Watson M."/>
            <person name="Adriaenssens E.M."/>
            <person name="Foster-Nyarko E."/>
            <person name="Jarju S."/>
            <person name="Secka A."/>
            <person name="Antonio M."/>
            <person name="Oren A."/>
            <person name="Chaudhuri R.R."/>
            <person name="La Ragione R."/>
            <person name="Hildebrand F."/>
            <person name="Pallen M.J."/>
        </authorList>
    </citation>
    <scope>NUCLEOTIDE SEQUENCE</scope>
    <source>
        <strain evidence="2">6919</strain>
    </source>
</reference>
<proteinExistence type="predicted"/>
<dbReference type="InterPro" id="IPR025347">
    <property type="entry name" value="DUF4251"/>
</dbReference>
<dbReference type="AlphaFoldDB" id="A0A9D9IN81"/>
<dbReference type="Gene3D" id="2.40.128.410">
    <property type="match status" value="1"/>
</dbReference>
<gene>
    <name evidence="2" type="ORF">IAB88_02460</name>
</gene>